<dbReference type="InterPro" id="IPR036898">
    <property type="entry name" value="RNA_pol_Rpb7-like_N_sf"/>
</dbReference>
<evidence type="ECO:0000256" key="2">
    <source>
        <dbReference type="ARBA" id="ARBA00023163"/>
    </source>
</evidence>
<dbReference type="EMBL" id="GEEE01008167">
    <property type="protein sequence ID" value="JAP55058.1"/>
    <property type="molecule type" value="Transcribed_RNA"/>
</dbReference>
<organism evidence="4">
    <name type="scientific">Schistocephalus solidus</name>
    <name type="common">Tapeworm</name>
    <dbReference type="NCBI Taxonomy" id="70667"/>
    <lineage>
        <taxon>Eukaryota</taxon>
        <taxon>Metazoa</taxon>
        <taxon>Spiralia</taxon>
        <taxon>Lophotrochozoa</taxon>
        <taxon>Platyhelminthes</taxon>
        <taxon>Cestoda</taxon>
        <taxon>Eucestoda</taxon>
        <taxon>Diphyllobothriidea</taxon>
        <taxon>Diphyllobothriidae</taxon>
        <taxon>Schistocephalus</taxon>
    </lineage>
</organism>
<evidence type="ECO:0000256" key="3">
    <source>
        <dbReference type="SAM" id="MobiDB-lite"/>
    </source>
</evidence>
<name>A0A0V0JC21_SCHSO</name>
<dbReference type="GO" id="GO:0000428">
    <property type="term" value="C:DNA-directed RNA polymerase complex"/>
    <property type="evidence" value="ECO:0007669"/>
    <property type="project" value="UniProtKB-KW"/>
</dbReference>
<reference evidence="4" key="1">
    <citation type="submission" date="2016-01" db="EMBL/GenBank/DDBJ databases">
        <title>Reference transcriptome for the parasite Schistocephalus solidus: insights into the molecular evolution of parasitism.</title>
        <authorList>
            <person name="Hebert F.O."/>
            <person name="Grambauer S."/>
            <person name="Barber I."/>
            <person name="Landry C.R."/>
            <person name="Aubin-Horth N."/>
        </authorList>
    </citation>
    <scope>NUCLEOTIDE SEQUENCE</scope>
</reference>
<keyword evidence="1" id="KW-0240">DNA-directed RNA polymerase</keyword>
<dbReference type="Gene3D" id="3.30.1490.120">
    <property type="entry name" value="RNA polymerase Rpb7-like, N-terminal domain"/>
    <property type="match status" value="1"/>
</dbReference>
<protein>
    <submittedName>
        <fullName evidence="4">Uncharacterized protein</fullName>
    </submittedName>
</protein>
<feature type="region of interest" description="Disordered" evidence="3">
    <location>
        <begin position="216"/>
        <end position="267"/>
    </location>
</feature>
<dbReference type="EMBL" id="GEEE01003873">
    <property type="protein sequence ID" value="JAP59352.1"/>
    <property type="molecule type" value="Transcribed_RNA"/>
</dbReference>
<evidence type="ECO:0000313" key="4">
    <source>
        <dbReference type="EMBL" id="JAP62839.1"/>
    </source>
</evidence>
<keyword evidence="2" id="KW-0804">Transcription</keyword>
<accession>A0A0V0JC21</accession>
<proteinExistence type="predicted"/>
<feature type="region of interest" description="Disordered" evidence="3">
    <location>
        <begin position="328"/>
        <end position="393"/>
    </location>
</feature>
<dbReference type="AlphaFoldDB" id="A0A0V0JC21"/>
<sequence>MNKLFWSSTLKIYPVQLTNLRVTFDEHVKAHLNKYIADLNGLLLKVDRSSLRLVPPADLTGEYCCSKDGRTCLTRLPPELPCMLVRAEALATVFRPRIGMRLEATVSLSKRHFLTCRYDCGDGTIIVTVPKPSDGKGEFIDEGGAKVFAHPRDKVTLEIVQIVHAAGSLIIKGKLLNILKRGSTLVGSKRQNSIDGEESVETETGTVKSLKKRKKKQALLSDDQHPEETLLNDEAENETSFSRTEEVVLETSSILPPEKKRNKKKNKALAALADRQEQWEKEEEEPGILQEIPVKIEPVTDTETSPNMLNNPHQRQRHRIATGAALKALPEDFTGADDHGTGAEDRSGYRDAVTVKLEPGIASQHKTNEPDRSPDLNSDSEDSYPDNTKSEGW</sequence>
<dbReference type="EMBL" id="GEEE01000386">
    <property type="protein sequence ID" value="JAP62839.1"/>
    <property type="molecule type" value="Transcribed_RNA"/>
</dbReference>
<feature type="compositionally biased region" description="Basic and acidic residues" evidence="3">
    <location>
        <begin position="336"/>
        <end position="349"/>
    </location>
</feature>
<gene>
    <name evidence="4" type="ORF">TR128142</name>
</gene>
<evidence type="ECO:0000256" key="1">
    <source>
        <dbReference type="ARBA" id="ARBA00022478"/>
    </source>
</evidence>